<evidence type="ECO:0000259" key="13">
    <source>
        <dbReference type="Pfam" id="PF01699"/>
    </source>
</evidence>
<organism evidence="14 15">
    <name type="scientific">Rhododendron simsii</name>
    <name type="common">Sims's rhododendron</name>
    <dbReference type="NCBI Taxonomy" id="118357"/>
    <lineage>
        <taxon>Eukaryota</taxon>
        <taxon>Viridiplantae</taxon>
        <taxon>Streptophyta</taxon>
        <taxon>Embryophyta</taxon>
        <taxon>Tracheophyta</taxon>
        <taxon>Spermatophyta</taxon>
        <taxon>Magnoliopsida</taxon>
        <taxon>eudicotyledons</taxon>
        <taxon>Gunneridae</taxon>
        <taxon>Pentapetalae</taxon>
        <taxon>asterids</taxon>
        <taxon>Ericales</taxon>
        <taxon>Ericaceae</taxon>
        <taxon>Ericoideae</taxon>
        <taxon>Rhodoreae</taxon>
        <taxon>Rhododendron</taxon>
    </lineage>
</organism>
<reference evidence="14" key="1">
    <citation type="submission" date="2019-11" db="EMBL/GenBank/DDBJ databases">
        <authorList>
            <person name="Liu Y."/>
            <person name="Hou J."/>
            <person name="Li T.-Q."/>
            <person name="Guan C.-H."/>
            <person name="Wu X."/>
            <person name="Wu H.-Z."/>
            <person name="Ling F."/>
            <person name="Zhang R."/>
            <person name="Shi X.-G."/>
            <person name="Ren J.-P."/>
            <person name="Chen E.-F."/>
            <person name="Sun J.-M."/>
        </authorList>
    </citation>
    <scope>NUCLEOTIDE SEQUENCE</scope>
    <source>
        <strain evidence="14">Adult_tree_wgs_1</strain>
        <tissue evidence="14">Leaves</tissue>
    </source>
</reference>
<dbReference type="NCBIfam" id="TIGR00378">
    <property type="entry name" value="cax"/>
    <property type="match status" value="1"/>
</dbReference>
<comment type="similarity">
    <text evidence="2">Belongs to the Ca(2+):cation antiporter (CaCA) (TC 2.A.19) family. Cation/proton exchanger (CAX) subfamily.</text>
</comment>
<dbReference type="AlphaFoldDB" id="A0A834GKP3"/>
<protein>
    <recommendedName>
        <fullName evidence="12">Vacuolar cation/proton exchanger</fullName>
    </recommendedName>
</protein>
<evidence type="ECO:0000313" key="14">
    <source>
        <dbReference type="EMBL" id="KAF7135735.1"/>
    </source>
</evidence>
<feature type="transmembrane region" description="Helical" evidence="12">
    <location>
        <begin position="121"/>
        <end position="143"/>
    </location>
</feature>
<comment type="caution">
    <text evidence="14">The sequence shown here is derived from an EMBL/GenBank/DDBJ whole genome shotgun (WGS) entry which is preliminary data.</text>
</comment>
<dbReference type="EMBL" id="WJXA01000008">
    <property type="protein sequence ID" value="KAF7135735.1"/>
    <property type="molecule type" value="Genomic_DNA"/>
</dbReference>
<evidence type="ECO:0000256" key="7">
    <source>
        <dbReference type="ARBA" id="ARBA00022692"/>
    </source>
</evidence>
<feature type="transmembrane region" description="Helical" evidence="12">
    <location>
        <begin position="365"/>
        <end position="392"/>
    </location>
</feature>
<dbReference type="Gene3D" id="1.20.1420.30">
    <property type="entry name" value="NCX, central ion-binding region"/>
    <property type="match status" value="2"/>
</dbReference>
<evidence type="ECO:0000256" key="4">
    <source>
        <dbReference type="ARBA" id="ARBA00022449"/>
    </source>
</evidence>
<evidence type="ECO:0000256" key="6">
    <source>
        <dbReference type="ARBA" id="ARBA00022568"/>
    </source>
</evidence>
<dbReference type="InterPro" id="IPR004837">
    <property type="entry name" value="NaCa_Exmemb"/>
</dbReference>
<dbReference type="PANTHER" id="PTHR31503:SF22">
    <property type="entry name" value="VACUOLAR CALCIUM ION TRANSPORTER"/>
    <property type="match status" value="1"/>
</dbReference>
<feature type="transmembrane region" description="Helical" evidence="12">
    <location>
        <begin position="426"/>
        <end position="447"/>
    </location>
</feature>
<dbReference type="FunFam" id="1.20.1420.30:FF:000012">
    <property type="entry name" value="Vacuolar cation/proton exchanger"/>
    <property type="match status" value="1"/>
</dbReference>
<name>A0A834GKP3_RHOSS</name>
<dbReference type="InterPro" id="IPR044880">
    <property type="entry name" value="NCX_ion-bd_dom_sf"/>
</dbReference>
<accession>A0A834GKP3</accession>
<keyword evidence="9 12" id="KW-1133">Transmembrane helix</keyword>
<feature type="transmembrane region" description="Helical" evidence="12">
    <location>
        <begin position="155"/>
        <end position="177"/>
    </location>
</feature>
<proteinExistence type="inferred from homology"/>
<dbReference type="InterPro" id="IPR004713">
    <property type="entry name" value="CaH_exchang"/>
</dbReference>
<feature type="transmembrane region" description="Helical" evidence="12">
    <location>
        <begin position="60"/>
        <end position="85"/>
    </location>
</feature>
<dbReference type="Proteomes" id="UP000626092">
    <property type="component" value="Unassembled WGS sequence"/>
</dbReference>
<keyword evidence="11 12" id="KW-0472">Membrane</keyword>
<keyword evidence="6 12" id="KW-0109">Calcium transport</keyword>
<feature type="domain" description="Sodium/calcium exchanger membrane region" evidence="13">
    <location>
        <begin position="301"/>
        <end position="443"/>
    </location>
</feature>
<evidence type="ECO:0000256" key="3">
    <source>
        <dbReference type="ARBA" id="ARBA00022448"/>
    </source>
</evidence>
<keyword evidence="15" id="KW-1185">Reference proteome</keyword>
<evidence type="ECO:0000256" key="1">
    <source>
        <dbReference type="ARBA" id="ARBA00004128"/>
    </source>
</evidence>
<keyword evidence="3 12" id="KW-0813">Transport</keyword>
<feature type="transmembrane region" description="Helical" evidence="12">
    <location>
        <begin position="332"/>
        <end position="358"/>
    </location>
</feature>
<evidence type="ECO:0000256" key="10">
    <source>
        <dbReference type="ARBA" id="ARBA00023065"/>
    </source>
</evidence>
<dbReference type="GO" id="GO:0006874">
    <property type="term" value="P:intracellular calcium ion homeostasis"/>
    <property type="evidence" value="ECO:0007669"/>
    <property type="project" value="TreeGrafter"/>
</dbReference>
<evidence type="ECO:0000256" key="5">
    <source>
        <dbReference type="ARBA" id="ARBA00022554"/>
    </source>
</evidence>
<feature type="transmembrane region" description="Helical" evidence="12">
    <location>
        <begin position="225"/>
        <end position="244"/>
    </location>
</feature>
<dbReference type="FunFam" id="1.20.1420.30:FF:000008">
    <property type="entry name" value="Vacuolar cation/proton exchanger"/>
    <property type="match status" value="1"/>
</dbReference>
<dbReference type="InterPro" id="IPR004798">
    <property type="entry name" value="CAX-like"/>
</dbReference>
<feature type="transmembrane region" description="Helical" evidence="12">
    <location>
        <begin position="189"/>
        <end position="213"/>
    </location>
</feature>
<dbReference type="PANTHER" id="PTHR31503">
    <property type="entry name" value="VACUOLAR CALCIUM ION TRANSPORTER"/>
    <property type="match status" value="1"/>
</dbReference>
<keyword evidence="7 12" id="KW-0812">Transmembrane</keyword>
<comment type="function">
    <text evidence="12">Vacuolar cation/proton exchanger (CAX). Translocates Ca(2+) and other metal ions into vacuoles using the proton gradient formed by H(+)-ATPase and H(+)-pyrophosphatase.</text>
</comment>
<dbReference type="Pfam" id="PF01699">
    <property type="entry name" value="Na_Ca_ex"/>
    <property type="match status" value="2"/>
</dbReference>
<evidence type="ECO:0000256" key="2">
    <source>
        <dbReference type="ARBA" id="ARBA00008248"/>
    </source>
</evidence>
<dbReference type="GO" id="GO:0015369">
    <property type="term" value="F:calcium:proton antiporter activity"/>
    <property type="evidence" value="ECO:0007669"/>
    <property type="project" value="UniProtKB-UniRule"/>
</dbReference>
<feature type="transmembrane region" description="Helical" evidence="12">
    <location>
        <begin position="301"/>
        <end position="320"/>
    </location>
</feature>
<evidence type="ECO:0000313" key="15">
    <source>
        <dbReference type="Proteomes" id="UP000626092"/>
    </source>
</evidence>
<evidence type="ECO:0000256" key="9">
    <source>
        <dbReference type="ARBA" id="ARBA00022989"/>
    </source>
</evidence>
<dbReference type="OrthoDB" id="1699231at2759"/>
<keyword evidence="8 12" id="KW-0106">Calcium</keyword>
<gene>
    <name evidence="14" type="ORF">RHSIM_Rhsim08G0246400</name>
</gene>
<evidence type="ECO:0000256" key="8">
    <source>
        <dbReference type="ARBA" id="ARBA00022837"/>
    </source>
</evidence>
<keyword evidence="10 12" id="KW-0406">Ion transport</keyword>
<comment type="subcellular location">
    <subcellularLocation>
        <location evidence="1">Vacuole membrane</location>
        <topology evidence="1">Multi-pass membrane protein</topology>
    </subcellularLocation>
</comment>
<keyword evidence="5 12" id="KW-0926">Vacuole</keyword>
<sequence length="454" mass="49900">MGALEETIDLESEEEIPLTSSQAMSKAHTFDFEAPHIGPHAKLSNSWFSKLMQIRSFRSIYIVLIKAKINVLLPFGPLAILLHYLTGKHGWVFFFSLLGITPLAERLGYATEQLAFYTGPTVGGLLNATFGNATEMIISIYALKNGMIRVVQQSLLGSILSNMLLVLGCAFFTGGLIHHQRVQHFNKAAAVVNSGLLLMAVMCIMFPAVLHFTHTEVHFGKSELSLSRFSSCIMLVAYGSYLFFQLRRQQNIDASVDDGPVDEASCFESVSLDVLAHDWGRNINVDDSDEEEAPEITQWEAIGWLAILTLWVSLLSGYLVDAIQGASDSWNMPVAFISVILLPIVGNAAEHASAIMFAMKDKLDITLGVAIGSSTQISMFVIPFCVVVGWLMGKPMDLNFQLFETATLFITVIVVAFMLQEGTSNYFKGLMLILSYLIVAASFFVHVDPSTGDD</sequence>
<feature type="transmembrane region" description="Helical" evidence="12">
    <location>
        <begin position="398"/>
        <end position="419"/>
    </location>
</feature>
<dbReference type="GO" id="GO:0009705">
    <property type="term" value="C:plant-type vacuole membrane"/>
    <property type="evidence" value="ECO:0007669"/>
    <property type="project" value="TreeGrafter"/>
</dbReference>
<feature type="domain" description="Sodium/calcium exchanger membrane region" evidence="13">
    <location>
        <begin position="91"/>
        <end position="246"/>
    </location>
</feature>
<evidence type="ECO:0000256" key="11">
    <source>
        <dbReference type="ARBA" id="ARBA00023136"/>
    </source>
</evidence>
<keyword evidence="4 12" id="KW-0050">Antiport</keyword>
<feature type="transmembrane region" description="Helical" evidence="12">
    <location>
        <begin position="91"/>
        <end position="109"/>
    </location>
</feature>
<evidence type="ECO:0000256" key="12">
    <source>
        <dbReference type="RuleBase" id="RU365028"/>
    </source>
</evidence>